<evidence type="ECO:0000313" key="3">
    <source>
        <dbReference type="Proteomes" id="UP001500729"/>
    </source>
</evidence>
<evidence type="ECO:0000313" key="2">
    <source>
        <dbReference type="EMBL" id="GAA0518503.1"/>
    </source>
</evidence>
<accession>A0ABP3MDV0</accession>
<dbReference type="InterPro" id="IPR037523">
    <property type="entry name" value="VOC_core"/>
</dbReference>
<dbReference type="PROSITE" id="PS51819">
    <property type="entry name" value="VOC"/>
    <property type="match status" value="2"/>
</dbReference>
<dbReference type="PANTHER" id="PTHR33993">
    <property type="entry name" value="GLYOXALASE-RELATED"/>
    <property type="match status" value="1"/>
</dbReference>
<reference evidence="3" key="1">
    <citation type="journal article" date="2019" name="Int. J. Syst. Evol. Microbiol.">
        <title>The Global Catalogue of Microorganisms (GCM) 10K type strain sequencing project: providing services to taxonomists for standard genome sequencing and annotation.</title>
        <authorList>
            <consortium name="The Broad Institute Genomics Platform"/>
            <consortium name="The Broad Institute Genome Sequencing Center for Infectious Disease"/>
            <person name="Wu L."/>
            <person name="Ma J."/>
        </authorList>
    </citation>
    <scope>NUCLEOTIDE SEQUENCE [LARGE SCALE GENOMIC DNA]</scope>
    <source>
        <strain evidence="3">JCM 10303</strain>
    </source>
</reference>
<dbReference type="Pfam" id="PF00903">
    <property type="entry name" value="Glyoxalase"/>
    <property type="match status" value="2"/>
</dbReference>
<organism evidence="2 3">
    <name type="scientific">Saccharopolyspora erythraea</name>
    <name type="common">Streptomyces erythraeus</name>
    <dbReference type="NCBI Taxonomy" id="1836"/>
    <lineage>
        <taxon>Bacteria</taxon>
        <taxon>Bacillati</taxon>
        <taxon>Actinomycetota</taxon>
        <taxon>Actinomycetes</taxon>
        <taxon>Pseudonocardiales</taxon>
        <taxon>Pseudonocardiaceae</taxon>
        <taxon>Saccharopolyspora</taxon>
    </lineage>
</organism>
<feature type="domain" description="VOC" evidence="1">
    <location>
        <begin position="9"/>
        <end position="122"/>
    </location>
</feature>
<dbReference type="RefSeq" id="WP_009942645.1">
    <property type="nucleotide sequence ID" value="NZ_BAAAGS010000008.1"/>
</dbReference>
<sequence length="260" mass="27150">MFRTTDVGAPIWLDLGTPDTEAAAAFYRRLFGWRLQSAGPDAGGYGFFMLDGRMVGAIGPLTEQGATSAWTVYFRTADADATAGAVVQAGGEVRVGPLDVFDQGRMAALTDSAGARFGVWQPKRNTGLEVVGEPGALAWTELYTPDAGKAGEFYRSVFGWRVDDASMPGVTYAVVSAADAGPDGGHGGIMQLSRENLDAGSGPEWHPYVEVADCDAVFATATANGATELVAPVSAPRIGRLAMFLDPFGAQLAVITSESS</sequence>
<dbReference type="PANTHER" id="PTHR33993:SF10">
    <property type="entry name" value="CONSERVED PROTEIN"/>
    <property type="match status" value="1"/>
</dbReference>
<feature type="domain" description="VOC" evidence="1">
    <location>
        <begin position="136"/>
        <end position="257"/>
    </location>
</feature>
<keyword evidence="3" id="KW-1185">Reference proteome</keyword>
<dbReference type="Proteomes" id="UP001500729">
    <property type="component" value="Unassembled WGS sequence"/>
</dbReference>
<dbReference type="Gene3D" id="3.10.180.10">
    <property type="entry name" value="2,3-Dihydroxybiphenyl 1,2-Dioxygenase, domain 1"/>
    <property type="match status" value="2"/>
</dbReference>
<dbReference type="SUPFAM" id="SSF54593">
    <property type="entry name" value="Glyoxalase/Bleomycin resistance protein/Dihydroxybiphenyl dioxygenase"/>
    <property type="match status" value="2"/>
</dbReference>
<dbReference type="InterPro" id="IPR004360">
    <property type="entry name" value="Glyas_Fos-R_dOase_dom"/>
</dbReference>
<name>A0ABP3MDV0_SACER</name>
<evidence type="ECO:0000259" key="1">
    <source>
        <dbReference type="PROSITE" id="PS51819"/>
    </source>
</evidence>
<comment type="caution">
    <text evidence="2">The sequence shown here is derived from an EMBL/GenBank/DDBJ whole genome shotgun (WGS) entry which is preliminary data.</text>
</comment>
<proteinExistence type="predicted"/>
<dbReference type="EMBL" id="BAAAGS010000008">
    <property type="protein sequence ID" value="GAA0518503.1"/>
    <property type="molecule type" value="Genomic_DNA"/>
</dbReference>
<dbReference type="InterPro" id="IPR052164">
    <property type="entry name" value="Anthracycline_SecMetBiosynth"/>
</dbReference>
<gene>
    <name evidence="2" type="ORF">GCM10009533_17030</name>
</gene>
<dbReference type="CDD" id="cd07247">
    <property type="entry name" value="SgaA_N_like"/>
    <property type="match status" value="2"/>
</dbReference>
<protein>
    <submittedName>
        <fullName evidence="2">VOC family protein</fullName>
    </submittedName>
</protein>
<dbReference type="InterPro" id="IPR029068">
    <property type="entry name" value="Glyas_Bleomycin-R_OHBP_Dase"/>
</dbReference>